<sequence>MNPSSSWLKVEELLGGSRPAFTGDANDMRSQLIGLSKSLAPLFPPESNGVVTKDGTYEGIRYRVYTPSIINDATIGKLPCGVYFHGGGFVLGDLDMDDPICRALCEGTHAVIISVGYRLAPEHKAPTQLRDSLEFFEWVYHSAKNLGTCQEKLFTIGTSAGGALAFTVARKVALGHASLPKNAAKGVVAFNPVTVHPDNIPKYCMSQHTSFEENKENTPILNLKTLLEFFTLTQISPNDSDYFVGLDQESHGLLPPSYIVTCEWDPLRDDGKVLADSMELLGVNVKRDHWNGMPHCFWLFPMVPEYTEFMEMAYKGFKWVIEQA</sequence>
<keyword evidence="4" id="KW-1185">Reference proteome</keyword>
<keyword evidence="1" id="KW-0378">Hydrolase</keyword>
<reference evidence="3 4" key="1">
    <citation type="journal article" date="2018" name="PLoS Pathog.">
        <title>Evolution of structural diversity of trichothecenes, a family of toxins produced by plant pathogenic and entomopathogenic fungi.</title>
        <authorList>
            <person name="Proctor R.H."/>
            <person name="McCormick S.P."/>
            <person name="Kim H.S."/>
            <person name="Cardoza R.E."/>
            <person name="Stanley A.M."/>
            <person name="Lindo L."/>
            <person name="Kelly A."/>
            <person name="Brown D.W."/>
            <person name="Lee T."/>
            <person name="Vaughan M.M."/>
            <person name="Alexander N.J."/>
            <person name="Busman M."/>
            <person name="Gutierrez S."/>
        </authorList>
    </citation>
    <scope>NUCLEOTIDE SEQUENCE [LARGE SCALE GENOMIC DNA]</scope>
    <source>
        <strain evidence="3 4">NRRL 3299</strain>
    </source>
</reference>
<dbReference type="SUPFAM" id="SSF53474">
    <property type="entry name" value="alpha/beta-Hydrolases"/>
    <property type="match status" value="1"/>
</dbReference>
<organism evidence="3 4">
    <name type="scientific">Fusarium sporotrichioides</name>
    <dbReference type="NCBI Taxonomy" id="5514"/>
    <lineage>
        <taxon>Eukaryota</taxon>
        <taxon>Fungi</taxon>
        <taxon>Dikarya</taxon>
        <taxon>Ascomycota</taxon>
        <taxon>Pezizomycotina</taxon>
        <taxon>Sordariomycetes</taxon>
        <taxon>Hypocreomycetidae</taxon>
        <taxon>Hypocreales</taxon>
        <taxon>Nectriaceae</taxon>
        <taxon>Fusarium</taxon>
    </lineage>
</organism>
<comment type="caution">
    <text evidence="3">The sequence shown here is derived from an EMBL/GenBank/DDBJ whole genome shotgun (WGS) entry which is preliminary data.</text>
</comment>
<proteinExistence type="predicted"/>
<evidence type="ECO:0000313" key="4">
    <source>
        <dbReference type="Proteomes" id="UP000266152"/>
    </source>
</evidence>
<evidence type="ECO:0000256" key="1">
    <source>
        <dbReference type="ARBA" id="ARBA00022801"/>
    </source>
</evidence>
<dbReference type="Gene3D" id="3.40.50.1820">
    <property type="entry name" value="alpha/beta hydrolase"/>
    <property type="match status" value="1"/>
</dbReference>
<feature type="domain" description="Alpha/beta hydrolase fold-3" evidence="2">
    <location>
        <begin position="82"/>
        <end position="298"/>
    </location>
</feature>
<dbReference type="Pfam" id="PF07859">
    <property type="entry name" value="Abhydrolase_3"/>
    <property type="match status" value="1"/>
</dbReference>
<dbReference type="InterPro" id="IPR029058">
    <property type="entry name" value="AB_hydrolase_fold"/>
</dbReference>
<protein>
    <submittedName>
        <fullName evidence="3">Putative sterigmatocystin biosynthesis lipase/esterase stci</fullName>
    </submittedName>
</protein>
<evidence type="ECO:0000259" key="2">
    <source>
        <dbReference type="Pfam" id="PF07859"/>
    </source>
</evidence>
<dbReference type="EMBL" id="PXOF01000178">
    <property type="protein sequence ID" value="RGP60875.1"/>
    <property type="molecule type" value="Genomic_DNA"/>
</dbReference>
<dbReference type="STRING" id="5514.A0A395RLB2"/>
<dbReference type="PANTHER" id="PTHR48081:SF8">
    <property type="entry name" value="ALPHA_BETA HYDROLASE FOLD-3 DOMAIN-CONTAINING PROTEIN-RELATED"/>
    <property type="match status" value="1"/>
</dbReference>
<dbReference type="GO" id="GO:0016787">
    <property type="term" value="F:hydrolase activity"/>
    <property type="evidence" value="ECO:0007669"/>
    <property type="project" value="UniProtKB-KW"/>
</dbReference>
<dbReference type="PANTHER" id="PTHR48081">
    <property type="entry name" value="AB HYDROLASE SUPERFAMILY PROTEIN C4A8.06C"/>
    <property type="match status" value="1"/>
</dbReference>
<dbReference type="InterPro" id="IPR013094">
    <property type="entry name" value="AB_hydrolase_3"/>
</dbReference>
<name>A0A395RLB2_FUSSP</name>
<dbReference type="AlphaFoldDB" id="A0A395RLB2"/>
<gene>
    <name evidence="3" type="ORF">FSPOR_10376</name>
</gene>
<dbReference type="Proteomes" id="UP000266152">
    <property type="component" value="Unassembled WGS sequence"/>
</dbReference>
<evidence type="ECO:0000313" key="3">
    <source>
        <dbReference type="EMBL" id="RGP60875.1"/>
    </source>
</evidence>
<dbReference type="InterPro" id="IPR050300">
    <property type="entry name" value="GDXG_lipolytic_enzyme"/>
</dbReference>
<accession>A0A395RLB2</accession>